<dbReference type="Pfam" id="PF22381">
    <property type="entry name" value="Staph_reg_Sar_Rot"/>
    <property type="match status" value="1"/>
</dbReference>
<dbReference type="OrthoDB" id="9799747at2"/>
<dbReference type="RefSeq" id="WP_078756653.1">
    <property type="nucleotide sequence ID" value="NZ_FUWO01000035.1"/>
</dbReference>
<keyword evidence="3" id="KW-0804">Transcription</keyword>
<reference evidence="6" key="1">
    <citation type="submission" date="2017-02" db="EMBL/GenBank/DDBJ databases">
        <authorList>
            <person name="Varghese N."/>
            <person name="Submissions S."/>
        </authorList>
    </citation>
    <scope>NUCLEOTIDE SEQUENCE [LARGE SCALE GENOMIC DNA]</scope>
    <source>
        <strain evidence="6">DSM 15739</strain>
    </source>
</reference>
<dbReference type="GO" id="GO:0006950">
    <property type="term" value="P:response to stress"/>
    <property type="evidence" value="ECO:0007669"/>
    <property type="project" value="TreeGrafter"/>
</dbReference>
<dbReference type="PROSITE" id="PS50995">
    <property type="entry name" value="HTH_MARR_2"/>
    <property type="match status" value="1"/>
</dbReference>
<dbReference type="GO" id="GO:0003677">
    <property type="term" value="F:DNA binding"/>
    <property type="evidence" value="ECO:0007669"/>
    <property type="project" value="UniProtKB-KW"/>
</dbReference>
<protein>
    <submittedName>
        <fullName evidence="5">Transcriptional regulator, MarR family</fullName>
    </submittedName>
</protein>
<evidence type="ECO:0000313" key="6">
    <source>
        <dbReference type="Proteomes" id="UP000189941"/>
    </source>
</evidence>
<dbReference type="PANTHER" id="PTHR33164:SF101">
    <property type="entry name" value="TRANSCRIPTIONAL REPRESSOR MPRA"/>
    <property type="match status" value="1"/>
</dbReference>
<evidence type="ECO:0000256" key="1">
    <source>
        <dbReference type="ARBA" id="ARBA00023015"/>
    </source>
</evidence>
<feature type="domain" description="HTH marR-type" evidence="4">
    <location>
        <begin position="4"/>
        <end position="136"/>
    </location>
</feature>
<dbReference type="SMART" id="SM00347">
    <property type="entry name" value="HTH_MARR"/>
    <property type="match status" value="1"/>
</dbReference>
<evidence type="ECO:0000259" key="4">
    <source>
        <dbReference type="PROSITE" id="PS50995"/>
    </source>
</evidence>
<dbReference type="InterPro" id="IPR036388">
    <property type="entry name" value="WH-like_DNA-bd_sf"/>
</dbReference>
<evidence type="ECO:0000313" key="5">
    <source>
        <dbReference type="EMBL" id="SJZ89133.1"/>
    </source>
</evidence>
<keyword evidence="1" id="KW-0805">Transcription regulation</keyword>
<organism evidence="5 6">
    <name type="scientific">Globicatella sulfidifaciens DSM 15739</name>
    <dbReference type="NCBI Taxonomy" id="1121925"/>
    <lineage>
        <taxon>Bacteria</taxon>
        <taxon>Bacillati</taxon>
        <taxon>Bacillota</taxon>
        <taxon>Bacilli</taxon>
        <taxon>Lactobacillales</taxon>
        <taxon>Aerococcaceae</taxon>
        <taxon>Globicatella</taxon>
    </lineage>
</organism>
<gene>
    <name evidence="5" type="ORF">SAMN02746011_02016</name>
</gene>
<dbReference type="PANTHER" id="PTHR33164">
    <property type="entry name" value="TRANSCRIPTIONAL REGULATOR, MARR FAMILY"/>
    <property type="match status" value="1"/>
</dbReference>
<dbReference type="STRING" id="1121925.SAMN02746011_02016"/>
<keyword evidence="2" id="KW-0238">DNA-binding</keyword>
<keyword evidence="6" id="KW-1185">Reference proteome</keyword>
<proteinExistence type="predicted"/>
<name>A0A1T4PC52_9LACT</name>
<dbReference type="InterPro" id="IPR036390">
    <property type="entry name" value="WH_DNA-bd_sf"/>
</dbReference>
<dbReference type="AlphaFoldDB" id="A0A1T4PC52"/>
<dbReference type="EMBL" id="FUWO01000035">
    <property type="protein sequence ID" value="SJZ89133.1"/>
    <property type="molecule type" value="Genomic_DNA"/>
</dbReference>
<dbReference type="SUPFAM" id="SSF46785">
    <property type="entry name" value="Winged helix' DNA-binding domain"/>
    <property type="match status" value="1"/>
</dbReference>
<accession>A0A1T4PC52</accession>
<dbReference type="InterPro" id="IPR055166">
    <property type="entry name" value="Transc_reg_Sar_Rot_HTH"/>
</dbReference>
<dbReference type="Proteomes" id="UP000189941">
    <property type="component" value="Unassembled WGS sequence"/>
</dbReference>
<sequence length="143" mass="16240">MDISLKLIVALHRCIDKIDKKTMKLAQEEGLTFGQFEVLEVLYSKGDMSIGNVMRKILSSVGTISVIVNNLVKLDYIEKIPCESDKRVCILHLKDKGRDVIERGVVRNTEMLEKSFLMLTEEEKENLLIILKKIGGIYGKKSN</sequence>
<dbReference type="Gene3D" id="1.10.10.10">
    <property type="entry name" value="Winged helix-like DNA-binding domain superfamily/Winged helix DNA-binding domain"/>
    <property type="match status" value="1"/>
</dbReference>
<dbReference type="InterPro" id="IPR000835">
    <property type="entry name" value="HTH_MarR-typ"/>
</dbReference>
<dbReference type="InterPro" id="IPR039422">
    <property type="entry name" value="MarR/SlyA-like"/>
</dbReference>
<dbReference type="GO" id="GO:0003700">
    <property type="term" value="F:DNA-binding transcription factor activity"/>
    <property type="evidence" value="ECO:0007669"/>
    <property type="project" value="InterPro"/>
</dbReference>
<evidence type="ECO:0000256" key="2">
    <source>
        <dbReference type="ARBA" id="ARBA00023125"/>
    </source>
</evidence>
<evidence type="ECO:0000256" key="3">
    <source>
        <dbReference type="ARBA" id="ARBA00023163"/>
    </source>
</evidence>